<proteinExistence type="predicted"/>
<protein>
    <submittedName>
        <fullName evidence="3">TAP-like protein</fullName>
    </submittedName>
</protein>
<evidence type="ECO:0000313" key="3">
    <source>
        <dbReference type="EMBL" id="SHK62030.1"/>
    </source>
</evidence>
<dbReference type="OrthoDB" id="5166357at2"/>
<feature type="domain" description="Peptidase S33 tripeptidyl aminopeptidase-like C-terminal" evidence="2">
    <location>
        <begin position="426"/>
        <end position="524"/>
    </location>
</feature>
<sequence>MRQRPPALRGTLVGLVTLLAAALVAACTVGPSVRPPVAVRGDERIAPGPPAPGPPTGSAPLPSPAPGTSTIDFVDCTDELQLTLRDPLPADRGLRIDCGMIEVPIDPDAPLSITQLQVLRIGTGRPGTKPPLAVVGDSAAEPTARFAAILAGQVPVELLEAYDLVGIDRRGAGYDNLDCAPDTTRAALVDASPTAVDEASLDRLLERARDLVQQCTIDVDSGLASYRSASTGSDLEELRHGLGVRQLSAIGVGDGAAAVLEWARSAPAHVGRVVLDGPPQPGLDDPDLTDSRARATEAAFDAFATACTGGADCPLGPDPRTRVTALMQRLDARPLASPIGDRLTAGTALYALRTALVEPRNWPDLASALAAADAGDPVPLLATLDRALGPRGTFDGTLATACNDTQRRLAPAQAAEFAARMRQAHPLFGGAMALQVVLCAPWPTGRPMGPGIPAGTPPMLVIGTAADPRSTLEGARHLAQQLPGGVFVSWQGAGTGAFPRTACVSDVVTGMLVNGLLPPDGTLCPP</sequence>
<dbReference type="EMBL" id="FRAP01000009">
    <property type="protein sequence ID" value="SHK62030.1"/>
    <property type="molecule type" value="Genomic_DNA"/>
</dbReference>
<dbReference type="SUPFAM" id="SSF53474">
    <property type="entry name" value="alpha/beta-Hydrolases"/>
    <property type="match status" value="1"/>
</dbReference>
<evidence type="ECO:0000259" key="2">
    <source>
        <dbReference type="Pfam" id="PF08386"/>
    </source>
</evidence>
<dbReference type="Pfam" id="PF08386">
    <property type="entry name" value="Abhydrolase_4"/>
    <property type="match status" value="1"/>
</dbReference>
<evidence type="ECO:0000256" key="1">
    <source>
        <dbReference type="SAM" id="MobiDB-lite"/>
    </source>
</evidence>
<dbReference type="STRING" id="1848.SAMN05443637_10927"/>
<dbReference type="InterPro" id="IPR013595">
    <property type="entry name" value="Pept_S33_TAP-like_C"/>
</dbReference>
<organism evidence="3 4">
    <name type="scientific">Pseudonocardia thermophila</name>
    <dbReference type="NCBI Taxonomy" id="1848"/>
    <lineage>
        <taxon>Bacteria</taxon>
        <taxon>Bacillati</taxon>
        <taxon>Actinomycetota</taxon>
        <taxon>Actinomycetes</taxon>
        <taxon>Pseudonocardiales</taxon>
        <taxon>Pseudonocardiaceae</taxon>
        <taxon>Pseudonocardia</taxon>
    </lineage>
</organism>
<dbReference type="Gene3D" id="3.40.50.1820">
    <property type="entry name" value="alpha/beta hydrolase"/>
    <property type="match status" value="1"/>
</dbReference>
<dbReference type="AlphaFoldDB" id="A0A1M6TYQ9"/>
<accession>A0A1M6TYQ9</accession>
<reference evidence="3 4" key="1">
    <citation type="submission" date="2016-11" db="EMBL/GenBank/DDBJ databases">
        <authorList>
            <person name="Jaros S."/>
            <person name="Januszkiewicz K."/>
            <person name="Wedrychowicz H."/>
        </authorList>
    </citation>
    <scope>NUCLEOTIDE SEQUENCE [LARGE SCALE GENOMIC DNA]</scope>
    <source>
        <strain evidence="3 4">DSM 43832</strain>
    </source>
</reference>
<feature type="compositionally biased region" description="Pro residues" evidence="1">
    <location>
        <begin position="47"/>
        <end position="65"/>
    </location>
</feature>
<evidence type="ECO:0000313" key="4">
    <source>
        <dbReference type="Proteomes" id="UP000184363"/>
    </source>
</evidence>
<dbReference type="PROSITE" id="PS51257">
    <property type="entry name" value="PROKAR_LIPOPROTEIN"/>
    <property type="match status" value="1"/>
</dbReference>
<dbReference type="Proteomes" id="UP000184363">
    <property type="component" value="Unassembled WGS sequence"/>
</dbReference>
<keyword evidence="4" id="KW-1185">Reference proteome</keyword>
<feature type="region of interest" description="Disordered" evidence="1">
    <location>
        <begin position="38"/>
        <end position="70"/>
    </location>
</feature>
<dbReference type="RefSeq" id="WP_143172127.1">
    <property type="nucleotide sequence ID" value="NZ_FRAP01000009.1"/>
</dbReference>
<gene>
    <name evidence="3" type="ORF">SAMN05443637_10927</name>
</gene>
<dbReference type="InterPro" id="IPR029058">
    <property type="entry name" value="AB_hydrolase_fold"/>
</dbReference>
<name>A0A1M6TYQ9_PSETH</name>